<keyword evidence="2" id="KW-0238">DNA-binding</keyword>
<dbReference type="Pfam" id="PF12802">
    <property type="entry name" value="MarR_2"/>
    <property type="match status" value="1"/>
</dbReference>
<reference evidence="2 3" key="1">
    <citation type="submission" date="2021-03" db="EMBL/GenBank/DDBJ databases">
        <title>Sequencing the genomes of 1000 actinobacteria strains.</title>
        <authorList>
            <person name="Klenk H.-P."/>
        </authorList>
    </citation>
    <scope>NUCLEOTIDE SEQUENCE [LARGE SCALE GENOMIC DNA]</scope>
    <source>
        <strain evidence="2 3">DSM 44580</strain>
    </source>
</reference>
<evidence type="ECO:0000259" key="1">
    <source>
        <dbReference type="PROSITE" id="PS50995"/>
    </source>
</evidence>
<keyword evidence="3" id="KW-1185">Reference proteome</keyword>
<name>A0ABS5A405_9PSEU</name>
<dbReference type="PROSITE" id="PS50995">
    <property type="entry name" value="HTH_MARR_2"/>
    <property type="match status" value="1"/>
</dbReference>
<evidence type="ECO:0000313" key="2">
    <source>
        <dbReference type="EMBL" id="MBP2471305.1"/>
    </source>
</evidence>
<protein>
    <submittedName>
        <fullName evidence="2">DNA-binding MarR family transcriptional regulator</fullName>
    </submittedName>
</protein>
<dbReference type="RefSeq" id="WP_249044815.1">
    <property type="nucleotide sequence ID" value="NZ_JAGIOO010000001.1"/>
</dbReference>
<dbReference type="InterPro" id="IPR036390">
    <property type="entry name" value="WH_DNA-bd_sf"/>
</dbReference>
<gene>
    <name evidence="2" type="ORF">JOF53_000177</name>
</gene>
<dbReference type="SUPFAM" id="SSF46785">
    <property type="entry name" value="Winged helix' DNA-binding domain"/>
    <property type="match status" value="1"/>
</dbReference>
<dbReference type="Proteomes" id="UP001519363">
    <property type="component" value="Unassembled WGS sequence"/>
</dbReference>
<feature type="domain" description="HTH marR-type" evidence="1">
    <location>
        <begin position="1"/>
        <end position="132"/>
    </location>
</feature>
<dbReference type="InterPro" id="IPR000835">
    <property type="entry name" value="HTH_MarR-typ"/>
</dbReference>
<evidence type="ECO:0000313" key="3">
    <source>
        <dbReference type="Proteomes" id="UP001519363"/>
    </source>
</evidence>
<dbReference type="PANTHER" id="PTHR33164">
    <property type="entry name" value="TRANSCRIPTIONAL REGULATOR, MARR FAMILY"/>
    <property type="match status" value="1"/>
</dbReference>
<comment type="caution">
    <text evidence="2">The sequence shown here is derived from an EMBL/GenBank/DDBJ whole genome shotgun (WGS) entry which is preliminary data.</text>
</comment>
<dbReference type="InterPro" id="IPR039422">
    <property type="entry name" value="MarR/SlyA-like"/>
</dbReference>
<dbReference type="Gene3D" id="1.10.10.10">
    <property type="entry name" value="Winged helix-like DNA-binding domain superfamily/Winged helix DNA-binding domain"/>
    <property type="match status" value="1"/>
</dbReference>
<dbReference type="PANTHER" id="PTHR33164:SF99">
    <property type="entry name" value="MARR FAMILY REGULATORY PROTEIN"/>
    <property type="match status" value="1"/>
</dbReference>
<organism evidence="2 3">
    <name type="scientific">Crossiella equi</name>
    <dbReference type="NCBI Taxonomy" id="130796"/>
    <lineage>
        <taxon>Bacteria</taxon>
        <taxon>Bacillati</taxon>
        <taxon>Actinomycetota</taxon>
        <taxon>Actinomycetes</taxon>
        <taxon>Pseudonocardiales</taxon>
        <taxon>Pseudonocardiaceae</taxon>
        <taxon>Crossiella</taxon>
    </lineage>
</organism>
<dbReference type="EMBL" id="JAGIOO010000001">
    <property type="protein sequence ID" value="MBP2471305.1"/>
    <property type="molecule type" value="Genomic_DNA"/>
</dbReference>
<dbReference type="SMART" id="SM00347">
    <property type="entry name" value="HTH_MARR"/>
    <property type="match status" value="1"/>
</dbReference>
<sequence length="132" mass="14133">MGTSWDRLVALHGRIENDLAKALAPHGLGVSDYRALTRLADSPKGELRMQNLAGAIGLNQSSVSRLVARLETAGLTVRCICEEDRRGIYSEITPLGREKQAAAEPAYEAVLAAALGRAAEEPELAELVAVLR</sequence>
<accession>A0ABS5A405</accession>
<dbReference type="InterPro" id="IPR036388">
    <property type="entry name" value="WH-like_DNA-bd_sf"/>
</dbReference>
<proteinExistence type="predicted"/>
<dbReference type="GO" id="GO:0003677">
    <property type="term" value="F:DNA binding"/>
    <property type="evidence" value="ECO:0007669"/>
    <property type="project" value="UniProtKB-KW"/>
</dbReference>